<dbReference type="Gramene" id="CMF079CT">
    <property type="protein sequence ID" value="CMF079CT"/>
    <property type="gene ID" value="CMF079C"/>
</dbReference>
<evidence type="ECO:0000313" key="9">
    <source>
        <dbReference type="EMBL" id="BAM79458.1"/>
    </source>
</evidence>
<dbReference type="GO" id="GO:0005730">
    <property type="term" value="C:nucleolus"/>
    <property type="evidence" value="ECO:0007669"/>
    <property type="project" value="UniProtKB-SubCell"/>
</dbReference>
<dbReference type="InterPro" id="IPR042036">
    <property type="entry name" value="RRP8_N"/>
</dbReference>
<dbReference type="eggNOG" id="KOG3045">
    <property type="taxonomic scope" value="Eukaryota"/>
</dbReference>
<keyword evidence="7 8" id="KW-0539">Nucleus</keyword>
<reference evidence="9 10" key="1">
    <citation type="journal article" date="2004" name="Nature">
        <title>Genome sequence of the ultrasmall unicellular red alga Cyanidioschyzon merolae 10D.</title>
        <authorList>
            <person name="Matsuzaki M."/>
            <person name="Misumi O."/>
            <person name="Shin-i T."/>
            <person name="Maruyama S."/>
            <person name="Takahara M."/>
            <person name="Miyagishima S."/>
            <person name="Mori T."/>
            <person name="Nishida K."/>
            <person name="Yagisawa F."/>
            <person name="Nishida K."/>
            <person name="Yoshida Y."/>
            <person name="Nishimura Y."/>
            <person name="Nakao S."/>
            <person name="Kobayashi T."/>
            <person name="Momoyama Y."/>
            <person name="Higashiyama T."/>
            <person name="Minoda A."/>
            <person name="Sano M."/>
            <person name="Nomoto H."/>
            <person name="Oishi K."/>
            <person name="Hayashi H."/>
            <person name="Ohta F."/>
            <person name="Nishizaka S."/>
            <person name="Haga S."/>
            <person name="Miura S."/>
            <person name="Morishita T."/>
            <person name="Kabeya Y."/>
            <person name="Terasawa K."/>
            <person name="Suzuki Y."/>
            <person name="Ishii Y."/>
            <person name="Asakawa S."/>
            <person name="Takano H."/>
            <person name="Ohta N."/>
            <person name="Kuroiwa H."/>
            <person name="Tanaka K."/>
            <person name="Shimizu N."/>
            <person name="Sugano S."/>
            <person name="Sato N."/>
            <person name="Nozaki H."/>
            <person name="Ogasawara N."/>
            <person name="Kohara Y."/>
            <person name="Kuroiwa T."/>
        </authorList>
    </citation>
    <scope>NUCLEOTIDE SEQUENCE [LARGE SCALE GENOMIC DNA]</scope>
    <source>
        <strain evidence="9 10">10D</strain>
    </source>
</reference>
<keyword evidence="3 8" id="KW-0698">rRNA processing</keyword>
<sequence length="307" mass="34687">MPTRHKVRRKDQGHKPSALTRLQSQLEARLRAAHFRYLNEQLYSLDSHEVFQLFLKQPELFALYHKGYQEQVAKWPLNPTQVCLELLKRRIHQFHRMRGTKAHPLNTTFNAQAFSIVDMGCGEATIAASLDSRLANSWSARNGFTVEVHSYDLVAANELVTACDLARGTGLPNDCADAVVFCLSLMGPNYGAMVKEGLRLLRCDPTRSGLLLIIEITSRFQSRAETRDTPGARVQLQRGASTTASTMSSSVEADFVVALESLGLRLQEHRQLHDYFTLFVFEATESAARRIHIIEMPSLKPCLYKKR</sequence>
<keyword evidence="10" id="KW-1185">Reference proteome</keyword>
<reference evidence="9 10" key="2">
    <citation type="journal article" date="2007" name="BMC Biol.">
        <title>A 100%-complete sequence reveals unusually simple genomic features in the hot-spring red alga Cyanidioschyzon merolae.</title>
        <authorList>
            <person name="Nozaki H."/>
            <person name="Takano H."/>
            <person name="Misumi O."/>
            <person name="Terasawa K."/>
            <person name="Matsuzaki M."/>
            <person name="Maruyama S."/>
            <person name="Nishida K."/>
            <person name="Yagisawa F."/>
            <person name="Yoshida Y."/>
            <person name="Fujiwara T."/>
            <person name="Takio S."/>
            <person name="Tamura K."/>
            <person name="Chung S.J."/>
            <person name="Nakamura S."/>
            <person name="Kuroiwa H."/>
            <person name="Tanaka K."/>
            <person name="Sato N."/>
            <person name="Kuroiwa T."/>
        </authorList>
    </citation>
    <scope>NUCLEOTIDE SEQUENCE [LARGE SCALE GENOMIC DNA]</scope>
    <source>
        <strain evidence="9 10">10D</strain>
    </source>
</reference>
<dbReference type="GeneID" id="16993055"/>
<comment type="function">
    <text evidence="8">Probable methyltransferase required to silence rDNA.</text>
</comment>
<dbReference type="InterPro" id="IPR007823">
    <property type="entry name" value="RRP8"/>
</dbReference>
<comment type="similarity">
    <text evidence="2 8">Belongs to the methyltransferase superfamily. RRP8 family.</text>
</comment>
<dbReference type="EC" id="2.1.1.-" evidence="8"/>
<dbReference type="SUPFAM" id="SSF53335">
    <property type="entry name" value="S-adenosyl-L-methionine-dependent methyltransferases"/>
    <property type="match status" value="1"/>
</dbReference>
<evidence type="ECO:0000313" key="10">
    <source>
        <dbReference type="Proteomes" id="UP000007014"/>
    </source>
</evidence>
<dbReference type="GO" id="GO:0006364">
    <property type="term" value="P:rRNA processing"/>
    <property type="evidence" value="ECO:0007669"/>
    <property type="project" value="UniProtKB-UniRule"/>
</dbReference>
<dbReference type="KEGG" id="cme:CYME_CMF079C"/>
<proteinExistence type="inferred from homology"/>
<accession>M1VFU9</accession>
<evidence type="ECO:0000256" key="8">
    <source>
        <dbReference type="RuleBase" id="RU365074"/>
    </source>
</evidence>
<dbReference type="GO" id="GO:0032259">
    <property type="term" value="P:methylation"/>
    <property type="evidence" value="ECO:0007669"/>
    <property type="project" value="UniProtKB-KW"/>
</dbReference>
<dbReference type="OMA" id="KWPTNPL"/>
<dbReference type="PANTHER" id="PTHR12787">
    <property type="entry name" value="RIBOSOMAL RNA-PROCESSING PROTEIN 8"/>
    <property type="match status" value="1"/>
</dbReference>
<evidence type="ECO:0000256" key="4">
    <source>
        <dbReference type="ARBA" id="ARBA00022603"/>
    </source>
</evidence>
<evidence type="ECO:0000256" key="7">
    <source>
        <dbReference type="ARBA" id="ARBA00023242"/>
    </source>
</evidence>
<organism evidence="9 10">
    <name type="scientific">Cyanidioschyzon merolae (strain NIES-3377 / 10D)</name>
    <name type="common">Unicellular red alga</name>
    <dbReference type="NCBI Taxonomy" id="280699"/>
    <lineage>
        <taxon>Eukaryota</taxon>
        <taxon>Rhodophyta</taxon>
        <taxon>Bangiophyceae</taxon>
        <taxon>Cyanidiales</taxon>
        <taxon>Cyanidiaceae</taxon>
        <taxon>Cyanidioschyzon</taxon>
    </lineage>
</organism>
<dbReference type="STRING" id="280699.M1VFU9"/>
<evidence type="ECO:0000256" key="6">
    <source>
        <dbReference type="ARBA" id="ARBA00022691"/>
    </source>
</evidence>
<keyword evidence="6 8" id="KW-0949">S-adenosyl-L-methionine</keyword>
<dbReference type="Gene3D" id="3.40.50.150">
    <property type="entry name" value="Vaccinia Virus protein VP39"/>
    <property type="match status" value="1"/>
</dbReference>
<dbReference type="AlphaFoldDB" id="M1VFU9"/>
<dbReference type="Gene3D" id="1.10.10.2150">
    <property type="entry name" value="Ribosomal RNA-processing protein 8, N-terminal domain"/>
    <property type="match status" value="1"/>
</dbReference>
<dbReference type="HOGENOM" id="CLU_027694_1_2_1"/>
<evidence type="ECO:0000256" key="5">
    <source>
        <dbReference type="ARBA" id="ARBA00022679"/>
    </source>
</evidence>
<evidence type="ECO:0000256" key="2">
    <source>
        <dbReference type="ARBA" id="ARBA00006301"/>
    </source>
</evidence>
<dbReference type="OrthoDB" id="10258825at2759"/>
<gene>
    <name evidence="9" type="ORF">CYME_CMF079C</name>
</gene>
<keyword evidence="5 8" id="KW-0808">Transferase</keyword>
<evidence type="ECO:0000256" key="3">
    <source>
        <dbReference type="ARBA" id="ARBA00022552"/>
    </source>
</evidence>
<keyword evidence="4 8" id="KW-0489">Methyltransferase</keyword>
<name>M1VFU9_CYAM1</name>
<evidence type="ECO:0000256" key="1">
    <source>
        <dbReference type="ARBA" id="ARBA00004604"/>
    </source>
</evidence>
<dbReference type="GO" id="GO:0008168">
    <property type="term" value="F:methyltransferase activity"/>
    <property type="evidence" value="ECO:0007669"/>
    <property type="project" value="UniProtKB-KW"/>
</dbReference>
<comment type="subcellular location">
    <subcellularLocation>
        <location evidence="1 8">Nucleus</location>
        <location evidence="1 8">Nucleolus</location>
    </subcellularLocation>
</comment>
<protein>
    <recommendedName>
        <fullName evidence="8">Ribosomal RNA-processing protein 8</fullName>
        <ecNumber evidence="8">2.1.1.-</ecNumber>
    </recommendedName>
</protein>
<dbReference type="RefSeq" id="XP_005535744.1">
    <property type="nucleotide sequence ID" value="XM_005535687.1"/>
</dbReference>
<dbReference type="Pfam" id="PF05148">
    <property type="entry name" value="Methyltransf_8"/>
    <property type="match status" value="1"/>
</dbReference>
<dbReference type="Proteomes" id="UP000007014">
    <property type="component" value="Chromosome 6"/>
</dbReference>
<dbReference type="FunFam" id="1.10.10.2150:FF:000001">
    <property type="entry name" value="Ribosomal RNA-processing protein 8"/>
    <property type="match status" value="1"/>
</dbReference>
<dbReference type="EMBL" id="AP006488">
    <property type="protein sequence ID" value="BAM79458.1"/>
    <property type="molecule type" value="Genomic_DNA"/>
</dbReference>
<dbReference type="PANTHER" id="PTHR12787:SF0">
    <property type="entry name" value="RIBOSOMAL RNA-PROCESSING PROTEIN 8"/>
    <property type="match status" value="1"/>
</dbReference>
<dbReference type="InterPro" id="IPR029063">
    <property type="entry name" value="SAM-dependent_MTases_sf"/>
</dbReference>